<dbReference type="PANTHER" id="PTHR33198">
    <property type="entry name" value="ANK_REP_REGION DOMAIN-CONTAINING PROTEIN-RELATED"/>
    <property type="match status" value="1"/>
</dbReference>
<evidence type="ECO:0000313" key="1">
    <source>
        <dbReference type="EMBL" id="RMX58283.1"/>
    </source>
</evidence>
<keyword evidence="2" id="KW-1185">Reference proteome</keyword>
<gene>
    <name evidence="1" type="ORF">pdam_00000178</name>
</gene>
<protein>
    <submittedName>
        <fullName evidence="1">Uncharacterized protein</fullName>
    </submittedName>
</protein>
<sequence>MDPLAEVNPPEAPLVQPIVLPTQMMMYSQLPMPPPMSLKGILAENRTLFRESWESHEIATEPDKKPKPVILETLKIVLGRETYQIPKNLPVADHTDPDSFLAGPDALASTCAYGALCDELIPDRLVIGIKSHEVRRRLLREKALTLHTALSIIRAAETASDQLKTIDGEIETSAHAVKYKGKKPDLTRRV</sequence>
<dbReference type="STRING" id="46731.A0A3M6UX46"/>
<dbReference type="Proteomes" id="UP000275408">
    <property type="component" value="Unassembled WGS sequence"/>
</dbReference>
<comment type="caution">
    <text evidence="1">The sequence shown here is derived from an EMBL/GenBank/DDBJ whole genome shotgun (WGS) entry which is preliminary data.</text>
</comment>
<organism evidence="1 2">
    <name type="scientific">Pocillopora damicornis</name>
    <name type="common">Cauliflower coral</name>
    <name type="synonym">Millepora damicornis</name>
    <dbReference type="NCBI Taxonomy" id="46731"/>
    <lineage>
        <taxon>Eukaryota</taxon>
        <taxon>Metazoa</taxon>
        <taxon>Cnidaria</taxon>
        <taxon>Anthozoa</taxon>
        <taxon>Hexacorallia</taxon>
        <taxon>Scleractinia</taxon>
        <taxon>Astrocoeniina</taxon>
        <taxon>Pocilloporidae</taxon>
        <taxon>Pocillopora</taxon>
    </lineage>
</organism>
<reference evidence="1 2" key="1">
    <citation type="journal article" date="2018" name="Sci. Rep.">
        <title>Comparative analysis of the Pocillopora damicornis genome highlights role of immune system in coral evolution.</title>
        <authorList>
            <person name="Cunning R."/>
            <person name="Bay R.A."/>
            <person name="Gillette P."/>
            <person name="Baker A.C."/>
            <person name="Traylor-Knowles N."/>
        </authorList>
    </citation>
    <scope>NUCLEOTIDE SEQUENCE [LARGE SCALE GENOMIC DNA]</scope>
    <source>
        <strain evidence="1">RSMAS</strain>
        <tissue evidence="1">Whole animal</tissue>
    </source>
</reference>
<dbReference type="AlphaFoldDB" id="A0A3M6UX46"/>
<accession>A0A3M6UX46</accession>
<dbReference type="PANTHER" id="PTHR33198:SF19">
    <property type="entry name" value="CCHC-TYPE DOMAIN-CONTAINING PROTEIN"/>
    <property type="match status" value="1"/>
</dbReference>
<dbReference type="EMBL" id="RCHS01000537">
    <property type="protein sequence ID" value="RMX58283.1"/>
    <property type="molecule type" value="Genomic_DNA"/>
</dbReference>
<evidence type="ECO:0000313" key="2">
    <source>
        <dbReference type="Proteomes" id="UP000275408"/>
    </source>
</evidence>
<proteinExistence type="predicted"/>
<name>A0A3M6UX46_POCDA</name>